<dbReference type="RefSeq" id="XP_002955107.1">
    <property type="nucleotide sequence ID" value="XM_002955061.1"/>
</dbReference>
<dbReference type="KEGG" id="vcn:VOLCADRAFT_118937"/>
<accession>D8U8T1</accession>
<proteinExistence type="predicted"/>
<evidence type="ECO:0000313" key="1">
    <source>
        <dbReference type="EMBL" id="EFJ43861.1"/>
    </source>
</evidence>
<reference evidence="1 2" key="1">
    <citation type="journal article" date="2010" name="Science">
        <title>Genomic analysis of organismal complexity in the multicellular green alga Volvox carteri.</title>
        <authorList>
            <person name="Prochnik S.E."/>
            <person name="Umen J."/>
            <person name="Nedelcu A.M."/>
            <person name="Hallmann A."/>
            <person name="Miller S.M."/>
            <person name="Nishii I."/>
            <person name="Ferris P."/>
            <person name="Kuo A."/>
            <person name="Mitros T."/>
            <person name="Fritz-Laylin L.K."/>
            <person name="Hellsten U."/>
            <person name="Chapman J."/>
            <person name="Simakov O."/>
            <person name="Rensing S.A."/>
            <person name="Terry A."/>
            <person name="Pangilinan J."/>
            <person name="Kapitonov V."/>
            <person name="Jurka J."/>
            <person name="Salamov A."/>
            <person name="Shapiro H."/>
            <person name="Schmutz J."/>
            <person name="Grimwood J."/>
            <person name="Lindquist E."/>
            <person name="Lucas S."/>
            <person name="Grigoriev I.V."/>
            <person name="Schmitt R."/>
            <person name="Kirk D."/>
            <person name="Rokhsar D.S."/>
        </authorList>
    </citation>
    <scope>NUCLEOTIDE SEQUENCE [LARGE SCALE GENOMIC DNA]</scope>
    <source>
        <strain evidence="2">f. Nagariensis / Eve</strain>
    </source>
</reference>
<protein>
    <submittedName>
        <fullName evidence="1">Uncharacterized protein</fullName>
    </submittedName>
</protein>
<dbReference type="OrthoDB" id="530862at2759"/>
<sequence>MQNLNHGIVTVEHFLQNYVAANLVSQNARKTETTFLEAWPMRLVSKLFRMTVLRCKLVGAEGVVDGVQGVRGHQRRRFDGSSQIPAPPADTANCEAARTTLPSNPDIAAFRKCANDKPISVPCCRKLMPFAKYYDCLSVPSYRTEVDTFLKGVTTVAEVEKACIS</sequence>
<gene>
    <name evidence="1" type="ORF">VOLCADRAFT_118937</name>
</gene>
<dbReference type="GeneID" id="9622062"/>
<evidence type="ECO:0000313" key="2">
    <source>
        <dbReference type="Proteomes" id="UP000001058"/>
    </source>
</evidence>
<dbReference type="EMBL" id="GL378369">
    <property type="protein sequence ID" value="EFJ43861.1"/>
    <property type="molecule type" value="Genomic_DNA"/>
</dbReference>
<keyword evidence="2" id="KW-1185">Reference proteome</keyword>
<dbReference type="InParanoid" id="D8U8T1"/>
<organism evidence="2">
    <name type="scientific">Volvox carteri f. nagariensis</name>
    <dbReference type="NCBI Taxonomy" id="3068"/>
    <lineage>
        <taxon>Eukaryota</taxon>
        <taxon>Viridiplantae</taxon>
        <taxon>Chlorophyta</taxon>
        <taxon>core chlorophytes</taxon>
        <taxon>Chlorophyceae</taxon>
        <taxon>CS clade</taxon>
        <taxon>Chlamydomonadales</taxon>
        <taxon>Volvocaceae</taxon>
        <taxon>Volvox</taxon>
    </lineage>
</organism>
<dbReference type="AlphaFoldDB" id="D8U8T1"/>
<dbReference type="Proteomes" id="UP000001058">
    <property type="component" value="Unassembled WGS sequence"/>
</dbReference>
<name>D8U8T1_VOLCA</name>